<dbReference type="OrthoDB" id="1702980at2759"/>
<accession>A0A6J5VY66</accession>
<sequence>MESANCRRRGLVAHAPPPGYFVRLENTSTDDDLYLRKKVRMRKWLCCTCHVEESYPSNENERLKSPKHYTDGEEALYACLLSSDPSRIPIKAWNALSWARNVFIGWAGMRWMKSV</sequence>
<evidence type="ECO:0000313" key="2">
    <source>
        <dbReference type="Proteomes" id="UP000507245"/>
    </source>
</evidence>
<protein>
    <submittedName>
        <fullName evidence="1">Uncharacterized protein</fullName>
    </submittedName>
</protein>
<dbReference type="AlphaFoldDB" id="A0A6J5VY66"/>
<organism evidence="1 2">
    <name type="scientific">Prunus armeniaca</name>
    <name type="common">Apricot</name>
    <name type="synonym">Armeniaca vulgaris</name>
    <dbReference type="NCBI Taxonomy" id="36596"/>
    <lineage>
        <taxon>Eukaryota</taxon>
        <taxon>Viridiplantae</taxon>
        <taxon>Streptophyta</taxon>
        <taxon>Embryophyta</taxon>
        <taxon>Tracheophyta</taxon>
        <taxon>Spermatophyta</taxon>
        <taxon>Magnoliopsida</taxon>
        <taxon>eudicotyledons</taxon>
        <taxon>Gunneridae</taxon>
        <taxon>Pentapetalae</taxon>
        <taxon>rosids</taxon>
        <taxon>fabids</taxon>
        <taxon>Rosales</taxon>
        <taxon>Rosaceae</taxon>
        <taxon>Amygdaloideae</taxon>
        <taxon>Amygdaleae</taxon>
        <taxon>Prunus</taxon>
    </lineage>
</organism>
<dbReference type="Proteomes" id="UP000507245">
    <property type="component" value="Unassembled WGS sequence"/>
</dbReference>
<reference evidence="2" key="1">
    <citation type="journal article" date="2020" name="Genome Biol.">
        <title>Gamete binning: chromosome-level and haplotype-resolved genome assembly enabled by high-throughput single-cell sequencing of gamete genomes.</title>
        <authorList>
            <person name="Campoy J.A."/>
            <person name="Sun H."/>
            <person name="Goel M."/>
            <person name="Jiao W.-B."/>
            <person name="Folz-Donahue K."/>
            <person name="Wang N."/>
            <person name="Rubio M."/>
            <person name="Liu C."/>
            <person name="Kukat C."/>
            <person name="Ruiz D."/>
            <person name="Huettel B."/>
            <person name="Schneeberger K."/>
        </authorList>
    </citation>
    <scope>NUCLEOTIDE SEQUENCE [LARGE SCALE GENOMIC DNA]</scope>
    <source>
        <strain evidence="2">cv. Rojo Pasion</strain>
    </source>
</reference>
<keyword evidence="2" id="KW-1185">Reference proteome</keyword>
<name>A0A6J5VY66_PRUAR</name>
<gene>
    <name evidence="1" type="ORF">ORAREDHAP_LOCUS4343</name>
</gene>
<dbReference type="EMBL" id="CAEKKB010000001">
    <property type="protein sequence ID" value="CAB4294260.1"/>
    <property type="molecule type" value="Genomic_DNA"/>
</dbReference>
<proteinExistence type="predicted"/>
<evidence type="ECO:0000313" key="1">
    <source>
        <dbReference type="EMBL" id="CAB4294260.1"/>
    </source>
</evidence>